<feature type="domain" description="Mechanosensitive ion channel MscS" evidence="8">
    <location>
        <begin position="180"/>
        <end position="244"/>
    </location>
</feature>
<feature type="transmembrane region" description="Helical" evidence="7">
    <location>
        <begin position="20"/>
        <end position="39"/>
    </location>
</feature>
<organism evidence="11 12">
    <name type="scientific">Sphingomonas kaistensis</name>
    <dbReference type="NCBI Taxonomy" id="298708"/>
    <lineage>
        <taxon>Bacteria</taxon>
        <taxon>Pseudomonadati</taxon>
        <taxon>Pseudomonadota</taxon>
        <taxon>Alphaproteobacteria</taxon>
        <taxon>Sphingomonadales</taxon>
        <taxon>Sphingomonadaceae</taxon>
        <taxon>Sphingomonas</taxon>
    </lineage>
</organism>
<dbReference type="Pfam" id="PF00924">
    <property type="entry name" value="MS_channel_2nd"/>
    <property type="match status" value="1"/>
</dbReference>
<dbReference type="SUPFAM" id="SSF50182">
    <property type="entry name" value="Sm-like ribonucleoproteins"/>
    <property type="match status" value="1"/>
</dbReference>
<evidence type="ECO:0000256" key="4">
    <source>
        <dbReference type="ARBA" id="ARBA00022692"/>
    </source>
</evidence>
<evidence type="ECO:0000256" key="3">
    <source>
        <dbReference type="ARBA" id="ARBA00022475"/>
    </source>
</evidence>
<comment type="caution">
    <text evidence="11">The sequence shown here is derived from an EMBL/GenBank/DDBJ whole genome shotgun (WGS) entry which is preliminary data.</text>
</comment>
<accession>A0A7X5Y732</accession>
<evidence type="ECO:0000259" key="8">
    <source>
        <dbReference type="Pfam" id="PF00924"/>
    </source>
</evidence>
<keyword evidence="12" id="KW-1185">Reference proteome</keyword>
<feature type="domain" description="Mechanosensitive ion channel MscS C-terminal" evidence="9">
    <location>
        <begin position="253"/>
        <end position="337"/>
    </location>
</feature>
<dbReference type="InterPro" id="IPR023408">
    <property type="entry name" value="MscS_beta-dom_sf"/>
</dbReference>
<sequence length="365" mass="38765">MNAKLTQLLDWISANLESLALGVAVAVGLIGLMLIARSIGHRIVASDPGAVTWKGVVGRVLSKTGLLFMAAAAIEIVLNYAELPAGVAHLFHNAFIIAFALQAAVWARELILGVIGARVGERPGETTLGNAMGVIRVLVSVAVFAIAIIVILDNLGVNVTALVAGLGIGGIAIGLAAQGIFSDLFAALAILFDKPFRRGDTIRFDTTTGTVEKIGLKTTRLTSLTGEQVIMANTKLLEREVRNLAAGHERQETLRFGLTYQTPPEKLERVPDIAREVVEAQEGCTLHRCVLVALGASSLDHELLFRHTGLDADVLFAKRAAILIALLRRFAAEGIDFAYPTQTTFTAAPDGTLVMPYAVPPPSSH</sequence>
<dbReference type="GO" id="GO:0008381">
    <property type="term" value="F:mechanosensitive monoatomic ion channel activity"/>
    <property type="evidence" value="ECO:0007669"/>
    <property type="project" value="UniProtKB-ARBA"/>
</dbReference>
<evidence type="ECO:0000256" key="6">
    <source>
        <dbReference type="ARBA" id="ARBA00023136"/>
    </source>
</evidence>
<dbReference type="SUPFAM" id="SSF82689">
    <property type="entry name" value="Mechanosensitive channel protein MscS (YggB), C-terminal domain"/>
    <property type="match status" value="1"/>
</dbReference>
<feature type="domain" description="Mechanosensitive ion channel transmembrane helices 2/3" evidence="10">
    <location>
        <begin position="138"/>
        <end position="178"/>
    </location>
</feature>
<dbReference type="InterPro" id="IPR010920">
    <property type="entry name" value="LSM_dom_sf"/>
</dbReference>
<dbReference type="Gene3D" id="1.10.287.1260">
    <property type="match status" value="1"/>
</dbReference>
<evidence type="ECO:0000259" key="9">
    <source>
        <dbReference type="Pfam" id="PF21082"/>
    </source>
</evidence>
<dbReference type="InterPro" id="IPR006685">
    <property type="entry name" value="MscS_channel_2nd"/>
</dbReference>
<evidence type="ECO:0000313" key="11">
    <source>
        <dbReference type="EMBL" id="NJC06418.1"/>
    </source>
</evidence>
<feature type="transmembrane region" description="Helical" evidence="7">
    <location>
        <begin position="128"/>
        <end position="152"/>
    </location>
</feature>
<evidence type="ECO:0000256" key="7">
    <source>
        <dbReference type="SAM" id="Phobius"/>
    </source>
</evidence>
<evidence type="ECO:0000313" key="12">
    <source>
        <dbReference type="Proteomes" id="UP000558192"/>
    </source>
</evidence>
<dbReference type="Pfam" id="PF21082">
    <property type="entry name" value="MS_channel_3rd"/>
    <property type="match status" value="1"/>
</dbReference>
<dbReference type="GO" id="GO:0005886">
    <property type="term" value="C:plasma membrane"/>
    <property type="evidence" value="ECO:0007669"/>
    <property type="project" value="UniProtKB-SubCell"/>
</dbReference>
<dbReference type="SUPFAM" id="SSF82861">
    <property type="entry name" value="Mechanosensitive channel protein MscS (YggB), transmembrane region"/>
    <property type="match status" value="1"/>
</dbReference>
<dbReference type="InterPro" id="IPR011014">
    <property type="entry name" value="MscS_channel_TM-2"/>
</dbReference>
<feature type="transmembrane region" description="Helical" evidence="7">
    <location>
        <begin position="87"/>
        <end position="107"/>
    </location>
</feature>
<feature type="transmembrane region" description="Helical" evidence="7">
    <location>
        <begin position="164"/>
        <end position="192"/>
    </location>
</feature>
<evidence type="ECO:0000256" key="2">
    <source>
        <dbReference type="ARBA" id="ARBA00008017"/>
    </source>
</evidence>
<dbReference type="Proteomes" id="UP000558192">
    <property type="component" value="Unassembled WGS sequence"/>
</dbReference>
<comment type="subcellular location">
    <subcellularLocation>
        <location evidence="1">Cell membrane</location>
        <topology evidence="1">Multi-pass membrane protein</topology>
    </subcellularLocation>
</comment>
<evidence type="ECO:0000256" key="5">
    <source>
        <dbReference type="ARBA" id="ARBA00022989"/>
    </source>
</evidence>
<name>A0A7X5Y732_9SPHN</name>
<keyword evidence="3" id="KW-1003">Cell membrane</keyword>
<dbReference type="PANTHER" id="PTHR30566:SF25">
    <property type="entry name" value="INNER MEMBRANE PROTEIN"/>
    <property type="match status" value="1"/>
</dbReference>
<proteinExistence type="inferred from homology"/>
<dbReference type="Gene3D" id="3.30.70.100">
    <property type="match status" value="1"/>
</dbReference>
<gene>
    <name evidence="11" type="ORF">GGQ97_002211</name>
</gene>
<comment type="similarity">
    <text evidence="2">Belongs to the MscS (TC 1.A.23) family.</text>
</comment>
<protein>
    <submittedName>
        <fullName evidence="11">Small-conductance mechanosensitive channel</fullName>
    </submittedName>
</protein>
<dbReference type="RefSeq" id="WP_168069618.1">
    <property type="nucleotide sequence ID" value="NZ_JAATJC010000001.1"/>
</dbReference>
<keyword evidence="6 7" id="KW-0472">Membrane</keyword>
<dbReference type="PANTHER" id="PTHR30566">
    <property type="entry name" value="YNAI-RELATED MECHANOSENSITIVE ION CHANNEL"/>
    <property type="match status" value="1"/>
</dbReference>
<keyword evidence="5 7" id="KW-1133">Transmembrane helix</keyword>
<reference evidence="11 12" key="1">
    <citation type="submission" date="2020-03" db="EMBL/GenBank/DDBJ databases">
        <title>Genomic Encyclopedia of Type Strains, Phase IV (KMG-IV): sequencing the most valuable type-strain genomes for metagenomic binning, comparative biology and taxonomic classification.</title>
        <authorList>
            <person name="Goeker M."/>
        </authorList>
    </citation>
    <scope>NUCLEOTIDE SEQUENCE [LARGE SCALE GENOMIC DNA]</scope>
    <source>
        <strain evidence="11 12">DSM 16846</strain>
    </source>
</reference>
<evidence type="ECO:0000259" key="10">
    <source>
        <dbReference type="Pfam" id="PF21088"/>
    </source>
</evidence>
<dbReference type="InterPro" id="IPR011066">
    <property type="entry name" value="MscS_channel_C_sf"/>
</dbReference>
<keyword evidence="4 7" id="KW-0812">Transmembrane</keyword>
<dbReference type="Pfam" id="PF21088">
    <property type="entry name" value="MS_channel_1st"/>
    <property type="match status" value="1"/>
</dbReference>
<feature type="transmembrane region" description="Helical" evidence="7">
    <location>
        <begin position="60"/>
        <end position="81"/>
    </location>
</feature>
<dbReference type="InterPro" id="IPR049142">
    <property type="entry name" value="MS_channel_1st"/>
</dbReference>
<dbReference type="InterPro" id="IPR049278">
    <property type="entry name" value="MS_channel_C"/>
</dbReference>
<evidence type="ECO:0000256" key="1">
    <source>
        <dbReference type="ARBA" id="ARBA00004651"/>
    </source>
</evidence>
<dbReference type="AlphaFoldDB" id="A0A7X5Y732"/>
<dbReference type="EMBL" id="JAATJC010000001">
    <property type="protein sequence ID" value="NJC06418.1"/>
    <property type="molecule type" value="Genomic_DNA"/>
</dbReference>
<dbReference type="Gene3D" id="2.30.30.60">
    <property type="match status" value="1"/>
</dbReference>